<evidence type="ECO:0008006" key="5">
    <source>
        <dbReference type="Google" id="ProtNLM"/>
    </source>
</evidence>
<dbReference type="InterPro" id="IPR008503">
    <property type="entry name" value="Asp_endopeptidase"/>
</dbReference>
<dbReference type="SUPFAM" id="SSF50630">
    <property type="entry name" value="Acid proteases"/>
    <property type="match status" value="1"/>
</dbReference>
<dbReference type="PANTHER" id="PTHR21621">
    <property type="entry name" value="RIBOSOMAL PROTEIN S6 MODIFICATION PROTEIN"/>
    <property type="match status" value="1"/>
</dbReference>
<feature type="domain" description="Retropepsin-like aspartic endopeptidase" evidence="1">
    <location>
        <begin position="368"/>
        <end position="433"/>
    </location>
</feature>
<dbReference type="GO" id="GO:0009432">
    <property type="term" value="P:SOS response"/>
    <property type="evidence" value="ECO:0007669"/>
    <property type="project" value="TreeGrafter"/>
</dbReference>
<dbReference type="GO" id="GO:0005737">
    <property type="term" value="C:cytoplasm"/>
    <property type="evidence" value="ECO:0007669"/>
    <property type="project" value="TreeGrafter"/>
</dbReference>
<name>A0A1G2FDY0_9BACT</name>
<sequence>MLAFLKKSKYVLGLNARNLNYLRPSNSLRAIRIADNKLLTKKILRKASLPVLQNYGLIRQIKELKEFDWSTLPSTFTLKPNCGLGGQGILVVYGRKKKFPYPWIKADGRPVNIKDLENHILNILEGTFSLTSLPDIAFFEERIKLLKLFKPYVYRGIPDIRIIIYNSVPVMAQLRLPTKESSGRANLHQGGIGVGIDLGTGITTTAIHRGRLIEYVPGARLLLKGLQIPEWKEILKLAIQAQIVSRLNFLGVDIAIDREKGLIISELNARPGLSIQIANLSPLADRLLRVKGLKIKNPLKGAKISQDLFGGEVEETLEEVSGKKVIGINEPIEIPDRQSGKYPTMAKIDTGAYRTTISTNLARQLGLNEAMRYKKVRGALGLEERPIIEFSFILDKKLVSTEAFIADRSQLKYDIIVGRKDLKQFLVDPSKNIFMSQRVLEKVKEKRGIK</sequence>
<dbReference type="PANTHER" id="PTHR21621:SF0">
    <property type="entry name" value="BETA-CITRYLGLUTAMATE SYNTHASE B-RELATED"/>
    <property type="match status" value="1"/>
</dbReference>
<comment type="caution">
    <text evidence="3">The sequence shown here is derived from an EMBL/GenBank/DDBJ whole genome shotgun (WGS) entry which is preliminary data.</text>
</comment>
<dbReference type="Gene3D" id="2.40.70.10">
    <property type="entry name" value="Acid Proteases"/>
    <property type="match status" value="1"/>
</dbReference>
<protein>
    <recommendedName>
        <fullName evidence="5">ATP-grasp domain-containing protein</fullName>
    </recommendedName>
</protein>
<evidence type="ECO:0000313" key="4">
    <source>
        <dbReference type="Proteomes" id="UP000176974"/>
    </source>
</evidence>
<dbReference type="AlphaFoldDB" id="A0A1G2FDY0"/>
<organism evidence="3 4">
    <name type="scientific">Candidatus Portnoybacteria bacterium RIFCSPHIGHO2_01_FULL_40_12b</name>
    <dbReference type="NCBI Taxonomy" id="1801994"/>
    <lineage>
        <taxon>Bacteria</taxon>
        <taxon>Candidatus Portnoyibacteriota</taxon>
    </lineage>
</organism>
<evidence type="ECO:0000259" key="1">
    <source>
        <dbReference type="Pfam" id="PF05618"/>
    </source>
</evidence>
<dbReference type="GO" id="GO:0018169">
    <property type="term" value="F:ribosomal S6-glutamic acid ligase activity"/>
    <property type="evidence" value="ECO:0007669"/>
    <property type="project" value="TreeGrafter"/>
</dbReference>
<accession>A0A1G2FDY0</accession>
<gene>
    <name evidence="3" type="ORF">A2815_00075</name>
</gene>
<dbReference type="SUPFAM" id="SSF56059">
    <property type="entry name" value="Glutathione synthetase ATP-binding domain-like"/>
    <property type="match status" value="1"/>
</dbReference>
<dbReference type="Proteomes" id="UP000176974">
    <property type="component" value="Unassembled WGS sequence"/>
</dbReference>
<dbReference type="Pfam" id="PF05618">
    <property type="entry name" value="Zn_protease"/>
    <property type="match status" value="1"/>
</dbReference>
<dbReference type="Pfam" id="PF14397">
    <property type="entry name" value="ATPgrasp_ST"/>
    <property type="match status" value="1"/>
</dbReference>
<evidence type="ECO:0000259" key="2">
    <source>
        <dbReference type="Pfam" id="PF14397"/>
    </source>
</evidence>
<evidence type="ECO:0000313" key="3">
    <source>
        <dbReference type="EMBL" id="OGZ36007.1"/>
    </source>
</evidence>
<proteinExistence type="predicted"/>
<dbReference type="InterPro" id="IPR039523">
    <property type="entry name" value="RimK-rel_E_lig_ATP-grasp"/>
</dbReference>
<dbReference type="EMBL" id="MHMY01000002">
    <property type="protein sequence ID" value="OGZ36007.1"/>
    <property type="molecule type" value="Genomic_DNA"/>
</dbReference>
<feature type="domain" description="Alpha-L-glutamate ligase-related protein ATP-grasp" evidence="2">
    <location>
        <begin position="17"/>
        <end position="291"/>
    </location>
</feature>
<reference evidence="3 4" key="1">
    <citation type="journal article" date="2016" name="Nat. Commun.">
        <title>Thousands of microbial genomes shed light on interconnected biogeochemical processes in an aquifer system.</title>
        <authorList>
            <person name="Anantharaman K."/>
            <person name="Brown C.T."/>
            <person name="Hug L.A."/>
            <person name="Sharon I."/>
            <person name="Castelle C.J."/>
            <person name="Probst A.J."/>
            <person name="Thomas B.C."/>
            <person name="Singh A."/>
            <person name="Wilkins M.J."/>
            <person name="Karaoz U."/>
            <person name="Brodie E.L."/>
            <person name="Williams K.H."/>
            <person name="Hubbard S.S."/>
            <person name="Banfield J.F."/>
        </authorList>
    </citation>
    <scope>NUCLEOTIDE SEQUENCE [LARGE SCALE GENOMIC DNA]</scope>
</reference>
<dbReference type="InterPro" id="IPR021109">
    <property type="entry name" value="Peptidase_aspartic_dom_sf"/>
</dbReference>
<dbReference type="Gene3D" id="3.30.470.20">
    <property type="entry name" value="ATP-grasp fold, B domain"/>
    <property type="match status" value="1"/>
</dbReference>